<dbReference type="KEGG" id="aey:CDG81_04740"/>
<reference evidence="1 2" key="1">
    <citation type="submission" date="2017-08" db="EMBL/GenBank/DDBJ databases">
        <title>The complete genome sequence of moderately halophilic actinomycete Actinopolyspora erythraea YIM 90600, the producer of novel erythromycin, novel actinopolysporins A-C and tubercidin.</title>
        <authorList>
            <person name="Yin M."/>
            <person name="Tang S."/>
        </authorList>
    </citation>
    <scope>NUCLEOTIDE SEQUENCE [LARGE SCALE GENOMIC DNA]</scope>
    <source>
        <strain evidence="1 2">YIM 90600</strain>
    </source>
</reference>
<evidence type="ECO:0000313" key="1">
    <source>
        <dbReference type="EMBL" id="ASU77737.1"/>
    </source>
</evidence>
<evidence type="ECO:0000313" key="2">
    <source>
        <dbReference type="Proteomes" id="UP000215043"/>
    </source>
</evidence>
<dbReference type="EMBL" id="CP022752">
    <property type="protein sequence ID" value="ASU77737.1"/>
    <property type="molecule type" value="Genomic_DNA"/>
</dbReference>
<name>A0A223RPJ4_9ACTN</name>
<accession>A0A223RPJ4</accession>
<gene>
    <name evidence="1" type="ORF">CDG81_04740</name>
</gene>
<dbReference type="Proteomes" id="UP000215043">
    <property type="component" value="Chromosome"/>
</dbReference>
<proteinExistence type="predicted"/>
<organism evidence="1 2">
    <name type="scientific">Actinopolyspora erythraea</name>
    <dbReference type="NCBI Taxonomy" id="414996"/>
    <lineage>
        <taxon>Bacteria</taxon>
        <taxon>Bacillati</taxon>
        <taxon>Actinomycetota</taxon>
        <taxon>Actinomycetes</taxon>
        <taxon>Actinopolysporales</taxon>
        <taxon>Actinopolysporaceae</taxon>
        <taxon>Actinopolyspora</taxon>
    </lineage>
</organism>
<dbReference type="RefSeq" id="WP_052428454.1">
    <property type="nucleotide sequence ID" value="NZ_CP022752.1"/>
</dbReference>
<dbReference type="OrthoDB" id="3685877at2"/>
<protein>
    <submittedName>
        <fullName evidence="1">Uncharacterized protein</fullName>
    </submittedName>
</protein>
<dbReference type="AlphaFoldDB" id="A0A223RPJ4"/>
<sequence length="214" mass="23260">MSGLHVVHRCVTGADPRWEGYLVGREAVVTARSLPRVRRDLERILVDRLAEWPSEGLVEHTEHDLGDGVWVRECLDEHALRRAHTTRVVLDALADPRLREQLAALPETLAGGVVVLSTVGGDTLDWIRDQHDGYGTLVVANALTNHRLWWNALTPPGDGKTTAASGTVSLTDLELATAEGSIDEWIAASECGRHVLADTLPTEPAAGREPSGEH</sequence>